<sequence length="120" mass="12754">MAKTFTVKQTADITVTLSTEQVVAYEKHIRAAVATGKASPFAKHLFSLLETQGVEAAIKSSIGNLVRNAVKMGLTDAQSAMNATNICQLTFAPPRSTTMAKIKVGEYAANSEGEPRSPIL</sequence>
<dbReference type="RefSeq" id="YP_009203166.1">
    <property type="nucleotide sequence ID" value="NC_028850.1"/>
</dbReference>
<dbReference type="Proteomes" id="UP000203872">
    <property type="component" value="Segment"/>
</dbReference>
<keyword evidence="2" id="KW-1185">Reference proteome</keyword>
<dbReference type="KEGG" id="vg:26630227"/>
<evidence type="ECO:0000313" key="2">
    <source>
        <dbReference type="Proteomes" id="UP000203872"/>
    </source>
</evidence>
<reference evidence="1 2" key="1">
    <citation type="submission" date="2015-06" db="EMBL/GenBank/DDBJ databases">
        <title>Complete genome sequence of bacteriophage vB_YenP_ISAO8 which infects Yersinia enterocolitica O:8.</title>
        <authorList>
            <person name="Leon-Velarde C.G."/>
            <person name="Kropinski A.M."/>
            <person name="Chen S."/>
        </authorList>
    </citation>
    <scope>NUCLEOTIDE SEQUENCE [LARGE SCALE GENOMIC DNA]</scope>
</reference>
<accession>A0A0H4TGZ7</accession>
<protein>
    <submittedName>
        <fullName evidence="1">Uncharacterized protein</fullName>
    </submittedName>
</protein>
<organism evidence="1 2">
    <name type="scientific">Yersinia phage vB_YenP_ISAO8</name>
    <dbReference type="NCBI Taxonomy" id="1675027"/>
    <lineage>
        <taxon>Viruses</taxon>
        <taxon>Duplodnaviria</taxon>
        <taxon>Heunggongvirae</taxon>
        <taxon>Uroviricota</taxon>
        <taxon>Caudoviricetes</taxon>
        <taxon>Autographivirales</taxon>
        <taxon>Autonotataviridae</taxon>
        <taxon>Melnykvirinae</taxon>
        <taxon>Aghbyvirus</taxon>
        <taxon>Aghbyvirus ISAO8</taxon>
    </lineage>
</organism>
<dbReference type="EMBL" id="KT184661">
    <property type="protein sequence ID" value="AKQ07680.1"/>
    <property type="molecule type" value="Genomic_DNA"/>
</dbReference>
<dbReference type="GeneID" id="26630227"/>
<proteinExistence type="predicted"/>
<name>A0A0H4TGZ7_9CAUD</name>
<evidence type="ECO:0000313" key="1">
    <source>
        <dbReference type="EMBL" id="AKQ07680.1"/>
    </source>
</evidence>